<proteinExistence type="predicted"/>
<protein>
    <submittedName>
        <fullName evidence="1">Uncharacterized protein</fullName>
    </submittedName>
</protein>
<dbReference type="AlphaFoldDB" id="A0A7I9YMS4"/>
<keyword evidence="2" id="KW-1185">Reference proteome</keyword>
<accession>A0A7I9YMS4</accession>
<evidence type="ECO:0000313" key="2">
    <source>
        <dbReference type="Proteomes" id="UP000465360"/>
    </source>
</evidence>
<dbReference type="EMBL" id="BLKZ01000001">
    <property type="protein sequence ID" value="GFG89927.1"/>
    <property type="molecule type" value="Genomic_DNA"/>
</dbReference>
<name>A0A7I9YMS4_MYCBU</name>
<dbReference type="Proteomes" id="UP000465360">
    <property type="component" value="Unassembled WGS sequence"/>
</dbReference>
<comment type="caution">
    <text evidence="1">The sequence shown here is derived from an EMBL/GenBank/DDBJ whole genome shotgun (WGS) entry which is preliminary data.</text>
</comment>
<evidence type="ECO:0000313" key="1">
    <source>
        <dbReference type="EMBL" id="GFG89927.1"/>
    </source>
</evidence>
<gene>
    <name evidence="1" type="ORF">MBOU_19690</name>
</gene>
<organism evidence="1 2">
    <name type="scientific">Mycobacterium bourgelatii</name>
    <dbReference type="NCBI Taxonomy" id="1273442"/>
    <lineage>
        <taxon>Bacteria</taxon>
        <taxon>Bacillati</taxon>
        <taxon>Actinomycetota</taxon>
        <taxon>Actinomycetes</taxon>
        <taxon>Mycobacteriales</taxon>
        <taxon>Mycobacteriaceae</taxon>
        <taxon>Mycobacterium</taxon>
    </lineage>
</organism>
<reference evidence="1 2" key="1">
    <citation type="journal article" date="2019" name="Emerg. Microbes Infect.">
        <title>Comprehensive subspecies identification of 175 nontuberculous mycobacteria species based on 7547 genomic profiles.</title>
        <authorList>
            <person name="Matsumoto Y."/>
            <person name="Kinjo T."/>
            <person name="Motooka D."/>
            <person name="Nabeya D."/>
            <person name="Jung N."/>
            <person name="Uechi K."/>
            <person name="Horii T."/>
            <person name="Iida T."/>
            <person name="Fujita J."/>
            <person name="Nakamura S."/>
        </authorList>
    </citation>
    <scope>NUCLEOTIDE SEQUENCE [LARGE SCALE GENOMIC DNA]</scope>
    <source>
        <strain evidence="1 2">JCM 30725</strain>
    </source>
</reference>
<sequence length="49" mass="5294">MTLNLMSGAIADHLPNLVPLSAPDRLRSGWLNGIKHWQVDYAGGCPVAH</sequence>